<reference evidence="2" key="2">
    <citation type="submission" date="2021-02" db="EMBL/GenBank/DDBJ databases">
        <authorList>
            <person name="Kimball J.A."/>
            <person name="Haas M.W."/>
            <person name="Macchietto M."/>
            <person name="Kono T."/>
            <person name="Duquette J."/>
            <person name="Shao M."/>
        </authorList>
    </citation>
    <scope>NUCLEOTIDE SEQUENCE</scope>
    <source>
        <tissue evidence="2">Fresh leaf tissue</tissue>
    </source>
</reference>
<dbReference type="Proteomes" id="UP000729402">
    <property type="component" value="Unassembled WGS sequence"/>
</dbReference>
<reference evidence="2" key="1">
    <citation type="journal article" date="2021" name="bioRxiv">
        <title>Whole Genome Assembly and Annotation of Northern Wild Rice, Zizania palustris L., Supports a Whole Genome Duplication in the Zizania Genus.</title>
        <authorList>
            <person name="Haas M."/>
            <person name="Kono T."/>
            <person name="Macchietto M."/>
            <person name="Millas R."/>
            <person name="McGilp L."/>
            <person name="Shao M."/>
            <person name="Duquette J."/>
            <person name="Hirsch C.N."/>
            <person name="Kimball J."/>
        </authorList>
    </citation>
    <scope>NUCLEOTIDE SEQUENCE</scope>
    <source>
        <tissue evidence="2">Fresh leaf tissue</tissue>
    </source>
</reference>
<name>A0A8J5RBW0_ZIZPA</name>
<dbReference type="AlphaFoldDB" id="A0A8J5RBW0"/>
<accession>A0A8J5RBW0</accession>
<sequence>MGKVVVEAVVVVPDMIAVVDPAMDLAMAKVVELLGEAMGKVVVVEVVAVAQDMMVVMDQAMDLVVAKVVELLGEAMGKVVVEVVAVAQDMMVVVELAMDLAMAKEVEVQWEAMVKVVVKVVAVAQDMMVVVLAMDLAMAKVVELPEKVMGKVVEVELAEDKVAMSLAMDLDIVQVMVKVVDLQVKVMDKVVVEEKVVETDLDMDLIMFKEVQRLEVAMTMVVPVAIADCKMVEIDLCFHPSLLCQELLQAINSKVIAGDPGDRICCYRSDQRKIRSSGQIGTSHSSVAGFALPEPLSPKVSGAKRPVPKVPRTPSDEAADIPTEDRVEIEARLKALQDMMLGGYIKTRAGFVKRNIITPNPAQSDTRSTVVSFAPKLTKPPPALHQVPGLGRPDSAALSARQSLTARVPESVLVNSPVGLLLLLAHAPRLGQPDFVASSTRQSLAARVPESHAAHETADLFFFCPL</sequence>
<keyword evidence="3" id="KW-1185">Reference proteome</keyword>
<protein>
    <submittedName>
        <fullName evidence="2">Uncharacterized protein</fullName>
    </submittedName>
</protein>
<evidence type="ECO:0000256" key="1">
    <source>
        <dbReference type="SAM" id="MobiDB-lite"/>
    </source>
</evidence>
<evidence type="ECO:0000313" key="2">
    <source>
        <dbReference type="EMBL" id="KAG8051026.1"/>
    </source>
</evidence>
<feature type="region of interest" description="Disordered" evidence="1">
    <location>
        <begin position="298"/>
        <end position="319"/>
    </location>
</feature>
<proteinExistence type="predicted"/>
<organism evidence="2 3">
    <name type="scientific">Zizania palustris</name>
    <name type="common">Northern wild rice</name>
    <dbReference type="NCBI Taxonomy" id="103762"/>
    <lineage>
        <taxon>Eukaryota</taxon>
        <taxon>Viridiplantae</taxon>
        <taxon>Streptophyta</taxon>
        <taxon>Embryophyta</taxon>
        <taxon>Tracheophyta</taxon>
        <taxon>Spermatophyta</taxon>
        <taxon>Magnoliopsida</taxon>
        <taxon>Liliopsida</taxon>
        <taxon>Poales</taxon>
        <taxon>Poaceae</taxon>
        <taxon>BOP clade</taxon>
        <taxon>Oryzoideae</taxon>
        <taxon>Oryzeae</taxon>
        <taxon>Zizaniinae</taxon>
        <taxon>Zizania</taxon>
    </lineage>
</organism>
<comment type="caution">
    <text evidence="2">The sequence shown here is derived from an EMBL/GenBank/DDBJ whole genome shotgun (WGS) entry which is preliminary data.</text>
</comment>
<evidence type="ECO:0000313" key="3">
    <source>
        <dbReference type="Proteomes" id="UP000729402"/>
    </source>
</evidence>
<gene>
    <name evidence="2" type="ORF">GUJ93_ZPchr0009g880</name>
</gene>
<dbReference type="EMBL" id="JAAALK010000289">
    <property type="protein sequence ID" value="KAG8051026.1"/>
    <property type="molecule type" value="Genomic_DNA"/>
</dbReference>